<dbReference type="PANTHER" id="PTHR15704:SF7">
    <property type="entry name" value="SUPERKILLER COMPLEX PROTEIN 3"/>
    <property type="match status" value="1"/>
</dbReference>
<keyword evidence="1" id="KW-0677">Repeat</keyword>
<dbReference type="InterPro" id="IPR019734">
    <property type="entry name" value="TPR_rpt"/>
</dbReference>
<dbReference type="SUPFAM" id="SSF48452">
    <property type="entry name" value="TPR-like"/>
    <property type="match status" value="4"/>
</dbReference>
<dbReference type="FunCoup" id="A0A218ZAR8">
    <property type="interactions" value="499"/>
</dbReference>
<sequence length="1419" mass="157603">MSGPKVALKAISAAVKVQKYDDAIEEAQKLLALDPKNYQAFIFLGFCFAKQNKLVEAEKAYGSAASIKASDPQIWQGLIQLYEKGDSEKVAAYQTAALRLAQIYQAADDKYKCQAVVDSFLQFAKHQGTRLQYRKAQELVLPTSPIYGYLEGRIPHPAHTYQIIAQITEFEEKERINKEIGERRTRLGAKIGQVTIEVKREVLKDSDLEDIYSQIIEWSNDDEIRRQYEEKLVQRCVDALTVLPPGPEKIVKRKKAMKLATDMVIIKHGFKLAWDIAIEWQDVENIGDLDVTVLREYCEMFPTAGLALVLRGFLSSEISPFPLPPPPTLKGGDNGSDDSDDDDDGGGVSLDGPLSGEDRLLFMTDGMSDSGKSILAHRLVGEYYQYLEEHESLAELMRSGRRIITEESNKTGLKFEHSADAIIALLGTALVYYQSPRHHPEAKILFDGLLERKSTSTPALIGVGLIYEEEEDYPAAIDFLTRALQRDPNNIRVKTEAAWVKALNGDYDRGRGELEGCLAEISSKDTRNRDLVAQIQYRVGICIWNIDTTKTARKDRTGAYAYFLAALKSNLNYAPAYTSLGIFYADYLRDKKRSRKCFQKAFELSASEVEAAERLAKIFAEKGEWELVEVVAQRVVDSGKVRPSPGSKKKGISWPFAALGVAELNKQDYAKSIVSFQSSLRITPDDYHSWVGLGESYHNSGRYIAATKAFQHAEKFEQEVERQSSGETWFAKHMLANVKRELGEYDEAIGGYKAVLRDRPAEFGVSIALIQVLVESAWDGIDKGLFGYAAGRAGETIDAALALAPSRPDAFNLWRAVGDACSIFSWIQSRIVEFPHVKIKELFQIGGGEEAYDLLADVDGVGVDVVFANGLYSEDEADGLNLTRCMHASALAHKRAIHASAHDVHAQAVAYFNLGWAEHRAHTCLCAGLKKRSTRYLKAAVRCFKRAIELEAGNSEFWNALGVVTSELNQRVAQHSFIRSLFLNERCPHVWTNLGTLYLLQNDYELANEAFTRAQSNDPDFAHAWIGQGLLALLLNGDTQEANLLFTHAMEISESSSLITKRQYSQSTFDQLLTLKSASSITDLVQPLFALKQLHCMNPGNLMYQHLSTLFLERIDNASLALEALSKICIAVEADYEVTESAASLSRFALAKADLARSQLAARIYEEAIENGDTALQLSAEDAGNELTAESRQRCRLSAHLTVGLAQYYSEEPEAALQYFLPALEESNGNPDAVCLLAQVLWAIGGDEAREQAREYLFGSVEKYPEHVQSVLLLAIIALLDNDRMTEITNRLQDLRTIHTISNLEQVQVSEVLRAIAALSDENADQNILTEIQTDILLHPHQPHAWNRLAEIEGNVDTAEMALKTALKAIPPRGDLEAEDLSKAFAGTGKIAGAQQAIMIAPWNNWGWDTLGDVLAALG</sequence>
<dbReference type="Gene3D" id="1.25.40.10">
    <property type="entry name" value="Tetratricopeptide repeat domain"/>
    <property type="match status" value="5"/>
</dbReference>
<evidence type="ECO:0000256" key="3">
    <source>
        <dbReference type="PROSITE-ProRule" id="PRU00339"/>
    </source>
</evidence>
<dbReference type="Pfam" id="PF13432">
    <property type="entry name" value="TPR_16"/>
    <property type="match status" value="2"/>
</dbReference>
<dbReference type="Proteomes" id="UP000242519">
    <property type="component" value="Unassembled WGS sequence"/>
</dbReference>
<dbReference type="PROSITE" id="PS50005">
    <property type="entry name" value="TPR"/>
    <property type="match status" value="3"/>
</dbReference>
<dbReference type="PROSITE" id="PS50293">
    <property type="entry name" value="TPR_REGION"/>
    <property type="match status" value="1"/>
</dbReference>
<feature type="repeat" description="TPR" evidence="3">
    <location>
        <begin position="653"/>
        <end position="686"/>
    </location>
</feature>
<accession>A0A218ZAR8</accession>
<name>A0A218ZAR8_9HELO</name>
<gene>
    <name evidence="5" type="ORF">B2J93_3290</name>
</gene>
<keyword evidence="6" id="KW-1185">Reference proteome</keyword>
<dbReference type="OrthoDB" id="421075at2759"/>
<organism evidence="5 6">
    <name type="scientific">Diplocarpon coronariae</name>
    <dbReference type="NCBI Taxonomy" id="2795749"/>
    <lineage>
        <taxon>Eukaryota</taxon>
        <taxon>Fungi</taxon>
        <taxon>Dikarya</taxon>
        <taxon>Ascomycota</taxon>
        <taxon>Pezizomycotina</taxon>
        <taxon>Leotiomycetes</taxon>
        <taxon>Helotiales</taxon>
        <taxon>Drepanopezizaceae</taxon>
        <taxon>Diplocarpon</taxon>
    </lineage>
</organism>
<dbReference type="GO" id="GO:0006401">
    <property type="term" value="P:RNA catabolic process"/>
    <property type="evidence" value="ECO:0007669"/>
    <property type="project" value="InterPro"/>
</dbReference>
<comment type="caution">
    <text evidence="5">The sequence shown here is derived from an EMBL/GenBank/DDBJ whole genome shotgun (WGS) entry which is preliminary data.</text>
</comment>
<protein>
    <recommendedName>
        <fullName evidence="7">Antiviral protein (Ski3)</fullName>
    </recommendedName>
</protein>
<dbReference type="STRING" id="503106.A0A218ZAR8"/>
<dbReference type="Pfam" id="PF13181">
    <property type="entry name" value="TPR_8"/>
    <property type="match status" value="1"/>
</dbReference>
<feature type="region of interest" description="Disordered" evidence="4">
    <location>
        <begin position="321"/>
        <end position="354"/>
    </location>
</feature>
<dbReference type="InParanoid" id="A0A218ZAR8"/>
<evidence type="ECO:0000313" key="5">
    <source>
        <dbReference type="EMBL" id="OWP05159.1"/>
    </source>
</evidence>
<dbReference type="InterPro" id="IPR039226">
    <property type="entry name" value="Ski3/TTC37"/>
</dbReference>
<feature type="repeat" description="TPR" evidence="3">
    <location>
        <begin position="457"/>
        <end position="490"/>
    </location>
</feature>
<dbReference type="SMART" id="SM00028">
    <property type="entry name" value="TPR"/>
    <property type="match status" value="11"/>
</dbReference>
<dbReference type="GO" id="GO:0055087">
    <property type="term" value="C:Ski complex"/>
    <property type="evidence" value="ECO:0007669"/>
    <property type="project" value="InterPro"/>
</dbReference>
<dbReference type="InterPro" id="IPR011990">
    <property type="entry name" value="TPR-like_helical_dom_sf"/>
</dbReference>
<evidence type="ECO:0000256" key="2">
    <source>
        <dbReference type="ARBA" id="ARBA00022803"/>
    </source>
</evidence>
<dbReference type="EMBL" id="MZNU01000077">
    <property type="protein sequence ID" value="OWP05159.1"/>
    <property type="molecule type" value="Genomic_DNA"/>
</dbReference>
<evidence type="ECO:0000256" key="1">
    <source>
        <dbReference type="ARBA" id="ARBA00022737"/>
    </source>
</evidence>
<dbReference type="InterPro" id="IPR040962">
    <property type="entry name" value="TPR_22"/>
</dbReference>
<evidence type="ECO:0000313" key="6">
    <source>
        <dbReference type="Proteomes" id="UP000242519"/>
    </source>
</evidence>
<dbReference type="Pfam" id="PF18833">
    <property type="entry name" value="TPR_22"/>
    <property type="match status" value="1"/>
</dbReference>
<dbReference type="PANTHER" id="PTHR15704">
    <property type="entry name" value="SUPERKILLER 3 PROTEIN-RELATED"/>
    <property type="match status" value="1"/>
</dbReference>
<reference evidence="5 6" key="1">
    <citation type="submission" date="2017-04" db="EMBL/GenBank/DDBJ databases">
        <title>Draft genome sequence of Marssonina coronaria NL1: causal agent of apple blotch.</title>
        <authorList>
            <person name="Cheng Q."/>
        </authorList>
    </citation>
    <scope>NUCLEOTIDE SEQUENCE [LARGE SCALE GENOMIC DNA]</scope>
    <source>
        <strain evidence="5 6">NL1</strain>
    </source>
</reference>
<evidence type="ECO:0000256" key="4">
    <source>
        <dbReference type="SAM" id="MobiDB-lite"/>
    </source>
</evidence>
<proteinExistence type="predicted"/>
<feature type="compositionally biased region" description="Acidic residues" evidence="4">
    <location>
        <begin position="335"/>
        <end position="345"/>
    </location>
</feature>
<evidence type="ECO:0008006" key="7">
    <source>
        <dbReference type="Google" id="ProtNLM"/>
    </source>
</evidence>
<feature type="repeat" description="TPR" evidence="3">
    <location>
        <begin position="988"/>
        <end position="1021"/>
    </location>
</feature>
<keyword evidence="2 3" id="KW-0802">TPR repeat</keyword>